<organism evidence="2 3">
    <name type="scientific">Sulfurihydrogenibium azorense (strain DSM 15241 / OCM 825 / Az-Fu1)</name>
    <dbReference type="NCBI Taxonomy" id="204536"/>
    <lineage>
        <taxon>Bacteria</taxon>
        <taxon>Pseudomonadati</taxon>
        <taxon>Aquificota</taxon>
        <taxon>Aquificia</taxon>
        <taxon>Aquificales</taxon>
        <taxon>Hydrogenothermaceae</taxon>
        <taxon>Sulfurihydrogenibium</taxon>
    </lineage>
</organism>
<name>C1DUY1_SULAA</name>
<evidence type="ECO:0000313" key="2">
    <source>
        <dbReference type="EMBL" id="ACN98856.1"/>
    </source>
</evidence>
<accession>C1DUY1</accession>
<sequence length="414" mass="48189">MAIAIISYDIKYVQELTKNLGNTKYDIFGDSLSFIKNFRDDFDTVIYDASSGVFAEDDLRYLTNKMKDKNLNYIVLTAPENPIDKSIFQGNFEFLPKNADTNEVLQKIASKVEIPNINEEVKTKPYEEESKEADVYSEFKELEEFFHEVELKDSETTETPSLGLEYNDLFLEYEDTSKEKDYKEVHEDLSLLDNFNFEDLSGHKQEEKIIEMDYGILETTNLDISKDLEAEETYLNNLENLEEILGNSYIENENKDNKIEDIKAEDIPTKEATIYPKEELEQKPKTITLNEIMDSPKEVNEEKNIEGGKDMIANFNIQISSEDIKKMALEIAREYLKNDPAMATIIDHLQIDFQDEARREMEEIKNQLKNKVREEAEKVLTAEIEEIIKKELKDYVAEITAKIVKEKLEQAFRV</sequence>
<reference evidence="2 3" key="1">
    <citation type="journal article" date="2009" name="J. Bacteriol.">
        <title>Complete and draft genome sequences of six members of the Aquificales.</title>
        <authorList>
            <person name="Reysenbach A.L."/>
            <person name="Hamamura N."/>
            <person name="Podar M."/>
            <person name="Griffiths E."/>
            <person name="Ferreira S."/>
            <person name="Hochstein R."/>
            <person name="Heidelberg J."/>
            <person name="Johnson J."/>
            <person name="Mead D."/>
            <person name="Pohorille A."/>
            <person name="Sarmiento M."/>
            <person name="Schweighofer K."/>
            <person name="Seshadri R."/>
            <person name="Voytek M.A."/>
        </authorList>
    </citation>
    <scope>NUCLEOTIDE SEQUENCE [LARGE SCALE GENOMIC DNA]</scope>
    <source>
        <strain evidence="3">Az-Fu1 / DSM 15241 / OCM 825</strain>
    </source>
</reference>
<dbReference type="OrthoDB" id="11994at2"/>
<dbReference type="RefSeq" id="WP_012674176.1">
    <property type="nucleotide sequence ID" value="NC_012438.1"/>
</dbReference>
<protein>
    <submittedName>
        <fullName evidence="2">Uncharacterized protein</fullName>
    </submittedName>
</protein>
<dbReference type="Proteomes" id="UP000001369">
    <property type="component" value="Chromosome"/>
</dbReference>
<evidence type="ECO:0000313" key="3">
    <source>
        <dbReference type="Proteomes" id="UP000001369"/>
    </source>
</evidence>
<dbReference type="AlphaFoldDB" id="C1DUY1"/>
<feature type="coiled-coil region" evidence="1">
    <location>
        <begin position="351"/>
        <end position="385"/>
    </location>
</feature>
<evidence type="ECO:0000256" key="1">
    <source>
        <dbReference type="SAM" id="Coils"/>
    </source>
</evidence>
<gene>
    <name evidence="2" type="ordered locus">SULAZ_0944</name>
</gene>
<keyword evidence="1" id="KW-0175">Coiled coil</keyword>
<dbReference type="KEGG" id="saf:SULAZ_0944"/>
<dbReference type="HOGENOM" id="CLU_663782_0_0_0"/>
<dbReference type="STRING" id="204536.SULAZ_0944"/>
<proteinExistence type="predicted"/>
<keyword evidence="3" id="KW-1185">Reference proteome</keyword>
<dbReference type="EMBL" id="CP001229">
    <property type="protein sequence ID" value="ACN98856.1"/>
    <property type="molecule type" value="Genomic_DNA"/>
</dbReference>